<keyword evidence="2" id="KW-1185">Reference proteome</keyword>
<evidence type="ECO:0000313" key="1">
    <source>
        <dbReference type="EMBL" id="KOX69139.1"/>
    </source>
</evidence>
<reference evidence="1 2" key="1">
    <citation type="submission" date="2015-07" db="EMBL/GenBank/DDBJ databases">
        <title>The genome of Melipona quadrifasciata.</title>
        <authorList>
            <person name="Pan H."/>
            <person name="Kapheim K."/>
        </authorList>
    </citation>
    <scope>NUCLEOTIDE SEQUENCE [LARGE SCALE GENOMIC DNA]</scope>
    <source>
        <strain evidence="1">0111107301</strain>
        <tissue evidence="1">Whole body</tissue>
    </source>
</reference>
<dbReference type="Proteomes" id="UP000053105">
    <property type="component" value="Unassembled WGS sequence"/>
</dbReference>
<dbReference type="EMBL" id="KQ435899">
    <property type="protein sequence ID" value="KOX69139.1"/>
    <property type="molecule type" value="Genomic_DNA"/>
</dbReference>
<gene>
    <name evidence="1" type="ORF">WN51_06197</name>
</gene>
<name>A0A0M8ZTD2_9HYME</name>
<protein>
    <submittedName>
        <fullName evidence="1">Uncharacterized protein</fullName>
    </submittedName>
</protein>
<sequence length="156" mass="16685">MIQENSIESKGLESGTRAGEVVLTEGAGREVAGPAVSSSSSLRMRKLDQGCVPDIRRRSSGFWTCPDASTCVYKDVLDVANLTGGVYNSKRKEMDARQTQKNVSFAMLFVVNSSCHSSAVLNSIAGSGKISSKDLPFVELSNECFAMLVSNLGCHI</sequence>
<accession>A0A0M8ZTD2</accession>
<proteinExistence type="predicted"/>
<dbReference type="AlphaFoldDB" id="A0A0M8ZTD2"/>
<organism evidence="1 2">
    <name type="scientific">Melipona quadrifasciata</name>
    <dbReference type="NCBI Taxonomy" id="166423"/>
    <lineage>
        <taxon>Eukaryota</taxon>
        <taxon>Metazoa</taxon>
        <taxon>Ecdysozoa</taxon>
        <taxon>Arthropoda</taxon>
        <taxon>Hexapoda</taxon>
        <taxon>Insecta</taxon>
        <taxon>Pterygota</taxon>
        <taxon>Neoptera</taxon>
        <taxon>Endopterygota</taxon>
        <taxon>Hymenoptera</taxon>
        <taxon>Apocrita</taxon>
        <taxon>Aculeata</taxon>
        <taxon>Apoidea</taxon>
        <taxon>Anthophila</taxon>
        <taxon>Apidae</taxon>
        <taxon>Melipona</taxon>
    </lineage>
</organism>
<evidence type="ECO:0000313" key="2">
    <source>
        <dbReference type="Proteomes" id="UP000053105"/>
    </source>
</evidence>